<protein>
    <submittedName>
        <fullName evidence="9">S24 family peptidase</fullName>
    </submittedName>
</protein>
<evidence type="ECO:0000256" key="5">
    <source>
        <dbReference type="ARBA" id="ARBA00023204"/>
    </source>
</evidence>
<keyword evidence="3 7" id="KW-0378">Hydrolase</keyword>
<comment type="similarity">
    <text evidence="1 7">Belongs to the peptidase S24 family.</text>
</comment>
<organism evidence="9 10">
    <name type="scientific">Chitinophaga nivalis</name>
    <dbReference type="NCBI Taxonomy" id="2991709"/>
    <lineage>
        <taxon>Bacteria</taxon>
        <taxon>Pseudomonadati</taxon>
        <taxon>Bacteroidota</taxon>
        <taxon>Chitinophagia</taxon>
        <taxon>Chitinophagales</taxon>
        <taxon>Chitinophagaceae</taxon>
        <taxon>Chitinophaga</taxon>
    </lineage>
</organism>
<evidence type="ECO:0000256" key="6">
    <source>
        <dbReference type="ARBA" id="ARBA00023236"/>
    </source>
</evidence>
<keyword evidence="5" id="KW-0234">DNA repair</keyword>
<dbReference type="InterPro" id="IPR050077">
    <property type="entry name" value="LexA_repressor"/>
</dbReference>
<keyword evidence="2" id="KW-0227">DNA damage</keyword>
<dbReference type="InterPro" id="IPR015927">
    <property type="entry name" value="Peptidase_S24_S26A/B/C"/>
</dbReference>
<reference evidence="9 10" key="1">
    <citation type="submission" date="2022-10" db="EMBL/GenBank/DDBJ databases">
        <title>Chitinophaga nivalis PC15 sp. nov., isolated from Pyeongchang county, South Korea.</title>
        <authorList>
            <person name="Trinh H.N."/>
        </authorList>
    </citation>
    <scope>NUCLEOTIDE SEQUENCE [LARGE SCALE GENOMIC DNA]</scope>
    <source>
        <strain evidence="9 10">PC14</strain>
    </source>
</reference>
<dbReference type="Proteomes" id="UP001207742">
    <property type="component" value="Unassembled WGS sequence"/>
</dbReference>
<keyword evidence="4 7" id="KW-0068">Autocatalytic cleavage</keyword>
<evidence type="ECO:0000259" key="8">
    <source>
        <dbReference type="Pfam" id="PF00717"/>
    </source>
</evidence>
<dbReference type="CDD" id="cd06529">
    <property type="entry name" value="S24_LexA-like"/>
    <property type="match status" value="1"/>
</dbReference>
<evidence type="ECO:0000313" key="10">
    <source>
        <dbReference type="Proteomes" id="UP001207742"/>
    </source>
</evidence>
<dbReference type="InterPro" id="IPR039418">
    <property type="entry name" value="LexA-like"/>
</dbReference>
<evidence type="ECO:0000256" key="3">
    <source>
        <dbReference type="ARBA" id="ARBA00022801"/>
    </source>
</evidence>
<dbReference type="Gene3D" id="2.10.109.10">
    <property type="entry name" value="Umud Fragment, subunit A"/>
    <property type="match status" value="1"/>
</dbReference>
<dbReference type="PRINTS" id="PR00726">
    <property type="entry name" value="LEXASERPTASE"/>
</dbReference>
<sequence>MEALKVSNTHIRLPVLSSPDEPELATDLSYMLHPSPGHTFVVRVKGDSMVEAHMPDGCMAVVDRSRRPATGDIIVALLDGDYTIKRLVKAGRHWVLHPENTFYKPIMITEETDFQVWGVVIAIIIDVCK</sequence>
<name>A0ABT3IFK0_9BACT</name>
<keyword evidence="10" id="KW-1185">Reference proteome</keyword>
<keyword evidence="6" id="KW-0742">SOS response</keyword>
<dbReference type="PANTHER" id="PTHR33516:SF2">
    <property type="entry name" value="LEXA REPRESSOR-RELATED"/>
    <property type="match status" value="1"/>
</dbReference>
<evidence type="ECO:0000256" key="4">
    <source>
        <dbReference type="ARBA" id="ARBA00022813"/>
    </source>
</evidence>
<dbReference type="Pfam" id="PF00717">
    <property type="entry name" value="Peptidase_S24"/>
    <property type="match status" value="1"/>
</dbReference>
<evidence type="ECO:0000313" key="9">
    <source>
        <dbReference type="EMBL" id="MCW3482726.1"/>
    </source>
</evidence>
<gene>
    <name evidence="9" type="ORF">OL497_02410</name>
</gene>
<dbReference type="PANTHER" id="PTHR33516">
    <property type="entry name" value="LEXA REPRESSOR"/>
    <property type="match status" value="1"/>
</dbReference>
<comment type="caution">
    <text evidence="9">The sequence shown here is derived from an EMBL/GenBank/DDBJ whole genome shotgun (WGS) entry which is preliminary data.</text>
</comment>
<dbReference type="SUPFAM" id="SSF51306">
    <property type="entry name" value="LexA/Signal peptidase"/>
    <property type="match status" value="1"/>
</dbReference>
<accession>A0ABT3IFK0</accession>
<evidence type="ECO:0000256" key="2">
    <source>
        <dbReference type="ARBA" id="ARBA00022763"/>
    </source>
</evidence>
<proteinExistence type="inferred from homology"/>
<evidence type="ECO:0000256" key="1">
    <source>
        <dbReference type="ARBA" id="ARBA00007484"/>
    </source>
</evidence>
<evidence type="ECO:0000256" key="7">
    <source>
        <dbReference type="RuleBase" id="RU003991"/>
    </source>
</evidence>
<feature type="domain" description="Peptidase S24/S26A/S26B/S26C" evidence="8">
    <location>
        <begin position="32"/>
        <end position="121"/>
    </location>
</feature>
<dbReference type="InterPro" id="IPR006197">
    <property type="entry name" value="Peptidase_S24_LexA"/>
</dbReference>
<dbReference type="EMBL" id="JAPDNS010000001">
    <property type="protein sequence ID" value="MCW3482726.1"/>
    <property type="molecule type" value="Genomic_DNA"/>
</dbReference>
<dbReference type="InterPro" id="IPR036286">
    <property type="entry name" value="LexA/Signal_pep-like_sf"/>
</dbReference>
<dbReference type="RefSeq" id="WP_264727380.1">
    <property type="nucleotide sequence ID" value="NZ_JAPDNR010000001.1"/>
</dbReference>